<evidence type="ECO:0000256" key="2">
    <source>
        <dbReference type="SAM" id="MobiDB-lite"/>
    </source>
</evidence>
<dbReference type="InterPro" id="IPR032710">
    <property type="entry name" value="NTF2-like_dom_sf"/>
</dbReference>
<reference evidence="4 5" key="1">
    <citation type="submission" date="2015-11" db="EMBL/GenBank/DDBJ databases">
        <title>Complete genome sequencing of a biphenyl-degrading bacterium, Pseudomonas putida KF715 (=NBRC110667).</title>
        <authorList>
            <person name="Suenaga H."/>
            <person name="Fujihara N."/>
            <person name="Watanabe T."/>
            <person name="Hirose J."/>
            <person name="Kimura N."/>
            <person name="Yamazoe A."/>
            <person name="Hosoyama A."/>
            <person name="Shimodaira J."/>
            <person name="Furukawa K."/>
        </authorList>
    </citation>
    <scope>NUCLEOTIDE SEQUENCE [LARGE SCALE GENOMIC DNA]</scope>
    <source>
        <strain evidence="4 5">KF715</strain>
    </source>
</reference>
<dbReference type="InterPro" id="IPR037401">
    <property type="entry name" value="SnoaL-like"/>
</dbReference>
<feature type="domain" description="SnoaL-like" evidence="3">
    <location>
        <begin position="19"/>
        <end position="150"/>
    </location>
</feature>
<organism evidence="4 5">
    <name type="scientific">Pseudomonas putida</name>
    <name type="common">Arthrobacter siderocapsulatus</name>
    <dbReference type="NCBI Taxonomy" id="303"/>
    <lineage>
        <taxon>Bacteria</taxon>
        <taxon>Pseudomonadati</taxon>
        <taxon>Pseudomonadota</taxon>
        <taxon>Gammaproteobacteria</taxon>
        <taxon>Pseudomonadales</taxon>
        <taxon>Pseudomonadaceae</taxon>
        <taxon>Pseudomonas</taxon>
    </lineage>
</organism>
<evidence type="ECO:0000313" key="5">
    <source>
        <dbReference type="Proteomes" id="UP000218731"/>
    </source>
</evidence>
<sequence length="221" mass="25485">MDLFQLQNELEQLKERLSALEDHREIERLEYIYGYYLDNRMWHEVADLFSEDTPSIEIGRRGKYVGKQRIHRFLHDVLGRGRWGLLKDEVVNHTQLQPVITLNATRDQAQVRARAIIQLSSPPGGHNMLWAEGVYENVFIKENGAWKIKEAVWVPTYYFEMVGTNPPSFQSAPEDNDFPPDAPSRPLDSELGRTFLTPHYVHPFSGKVTRSPSSSLGAYND</sequence>
<accession>A0A1L7NF79</accession>
<feature type="region of interest" description="Disordered" evidence="2">
    <location>
        <begin position="168"/>
        <end position="189"/>
    </location>
</feature>
<feature type="coiled-coil region" evidence="1">
    <location>
        <begin position="3"/>
        <end position="30"/>
    </location>
</feature>
<dbReference type="EMBL" id="AP015029">
    <property type="protein sequence ID" value="BAW24118.1"/>
    <property type="molecule type" value="Genomic_DNA"/>
</dbReference>
<evidence type="ECO:0000313" key="4">
    <source>
        <dbReference type="EMBL" id="BAW24118.1"/>
    </source>
</evidence>
<gene>
    <name evidence="4" type="ORF">KF715C_ch35450</name>
</gene>
<name>A0A1L7NF79_PSEPU</name>
<dbReference type="Gene3D" id="3.10.450.50">
    <property type="match status" value="1"/>
</dbReference>
<dbReference type="RefSeq" id="WP_096426405.1">
    <property type="nucleotide sequence ID" value="NZ_AP015029.1"/>
</dbReference>
<dbReference type="AlphaFoldDB" id="A0A1L7NF79"/>
<protein>
    <recommendedName>
        <fullName evidence="3">SnoaL-like domain-containing protein</fullName>
    </recommendedName>
</protein>
<dbReference type="Pfam" id="PF13577">
    <property type="entry name" value="SnoaL_4"/>
    <property type="match status" value="1"/>
</dbReference>
<evidence type="ECO:0000259" key="3">
    <source>
        <dbReference type="Pfam" id="PF13577"/>
    </source>
</evidence>
<dbReference type="SUPFAM" id="SSF54427">
    <property type="entry name" value="NTF2-like"/>
    <property type="match status" value="1"/>
</dbReference>
<keyword evidence="1" id="KW-0175">Coiled coil</keyword>
<evidence type="ECO:0000256" key="1">
    <source>
        <dbReference type="SAM" id="Coils"/>
    </source>
</evidence>
<dbReference type="Proteomes" id="UP000218731">
    <property type="component" value="Chromosome 1"/>
</dbReference>
<proteinExistence type="predicted"/>